<dbReference type="Gene3D" id="3.30.950.30">
    <property type="entry name" value="Schlafen, AAA domain"/>
    <property type="match status" value="1"/>
</dbReference>
<dbReference type="OrthoDB" id="9807907at2"/>
<dbReference type="EMBL" id="OFSM01000059">
    <property type="protein sequence ID" value="SOY32625.1"/>
    <property type="molecule type" value="Genomic_DNA"/>
</dbReference>
<dbReference type="InterPro" id="IPR038475">
    <property type="entry name" value="RecG_C_sf"/>
</dbReference>
<sequence length="489" mass="55621">MTLDEIKKGESKNIEFKVRLPDDSKKYMKSIVAFANTSGGKLVIGVDDVTKNIVGVEPSSVFQIMDKIANAVSDMCAPQIIPDITFQTIEGKCIVQVEIYPGQNRPYYIRSMGKENGTYIRVAGTSRPADVAVLKDLEYQGAGRSFDELINVDTDYDEESALQLCNDIRKYIAQSREIPVDKVREVTAVNLENWRIIRKSGESYLPTNAFILLTKNTFRFAKIQCALFKGENRAVFVDRREFDGPVYDQIEEAYQFVLKHINLGATIDGIVRKDRYELPPESIREAIINSVCHWCYLDHFCVQIAIYDNRVEITSPGMLYGGLTIEQAMAGRSKIRNVCIAEVFSRMGIIEQWGTGLQRMIQGCREYGVRELEFIDMGDAFRVNFYRSGTETGIENGKTGTENTKIGIQTKETGTEINQMRFLNTLSETEREIVEFIMEDPGITQKEIAQKMEMSKNGIRYAMDKLKDRGILEREGATKRGKWIINRLH</sequence>
<evidence type="ECO:0000313" key="2">
    <source>
        <dbReference type="EMBL" id="SOY32625.1"/>
    </source>
</evidence>
<dbReference type="Pfam" id="PF13749">
    <property type="entry name" value="HATPase_c_4"/>
    <property type="match status" value="1"/>
</dbReference>
<dbReference type="Pfam" id="PF04326">
    <property type="entry name" value="SLFN_AlbA_2"/>
    <property type="match status" value="1"/>
</dbReference>
<dbReference type="InterPro" id="IPR036390">
    <property type="entry name" value="WH_DNA-bd_sf"/>
</dbReference>
<organism evidence="2 3">
    <name type="scientific">Acetatifactor muris</name>
    <dbReference type="NCBI Taxonomy" id="879566"/>
    <lineage>
        <taxon>Bacteria</taxon>
        <taxon>Bacillati</taxon>
        <taxon>Bacillota</taxon>
        <taxon>Clostridia</taxon>
        <taxon>Lachnospirales</taxon>
        <taxon>Lachnospiraceae</taxon>
        <taxon>Acetatifactor</taxon>
    </lineage>
</organism>
<dbReference type="AlphaFoldDB" id="A0A2K4ZQB0"/>
<dbReference type="Gene3D" id="1.10.10.10">
    <property type="entry name" value="Winged helix-like DNA-binding domain superfamily/Winged helix DNA-binding domain"/>
    <property type="match status" value="1"/>
</dbReference>
<protein>
    <submittedName>
        <fullName evidence="2">Divergent AAA domain protein</fullName>
    </submittedName>
</protein>
<name>A0A2K4ZQB0_9FIRM</name>
<dbReference type="PANTHER" id="PTHR30595:SF6">
    <property type="entry name" value="SCHLAFEN ALBA-2 DOMAIN-CONTAINING PROTEIN"/>
    <property type="match status" value="1"/>
</dbReference>
<evidence type="ECO:0000313" key="3">
    <source>
        <dbReference type="Proteomes" id="UP000236311"/>
    </source>
</evidence>
<gene>
    <name evidence="2" type="ORF">AMURIS_05390</name>
</gene>
<dbReference type="RefSeq" id="WP_103242548.1">
    <property type="nucleotide sequence ID" value="NZ_JANJZD010000065.1"/>
</dbReference>
<dbReference type="Gene3D" id="3.30.565.60">
    <property type="match status" value="1"/>
</dbReference>
<dbReference type="InterPro" id="IPR011991">
    <property type="entry name" value="ArsR-like_HTH"/>
</dbReference>
<dbReference type="InterPro" id="IPR036388">
    <property type="entry name" value="WH-like_DNA-bd_sf"/>
</dbReference>
<keyword evidence="3" id="KW-1185">Reference proteome</keyword>
<dbReference type="Proteomes" id="UP000236311">
    <property type="component" value="Unassembled WGS sequence"/>
</dbReference>
<dbReference type="InterPro" id="IPR007421">
    <property type="entry name" value="Schlafen_AlbA_2_dom"/>
</dbReference>
<accession>A0A2K4ZQB0</accession>
<dbReference type="CDD" id="cd00090">
    <property type="entry name" value="HTH_ARSR"/>
    <property type="match status" value="1"/>
</dbReference>
<dbReference type="PANTHER" id="PTHR30595">
    <property type="entry name" value="GLPR-RELATED TRANSCRIPTIONAL REPRESSOR"/>
    <property type="match status" value="1"/>
</dbReference>
<dbReference type="Pfam" id="PF13412">
    <property type="entry name" value="HTH_24"/>
    <property type="match status" value="1"/>
</dbReference>
<evidence type="ECO:0000259" key="1">
    <source>
        <dbReference type="Pfam" id="PF04326"/>
    </source>
</evidence>
<proteinExistence type="predicted"/>
<reference evidence="2 3" key="1">
    <citation type="submission" date="2018-01" db="EMBL/GenBank/DDBJ databases">
        <authorList>
            <person name="Gaut B.S."/>
            <person name="Morton B.R."/>
            <person name="Clegg M.T."/>
            <person name="Duvall M.R."/>
        </authorList>
    </citation>
    <scope>NUCLEOTIDE SEQUENCE [LARGE SCALE GENOMIC DNA]</scope>
    <source>
        <strain evidence="2">GP69</strain>
    </source>
</reference>
<dbReference type="InterPro" id="IPR038461">
    <property type="entry name" value="Schlafen_AlbA_2_dom_sf"/>
</dbReference>
<dbReference type="SUPFAM" id="SSF46785">
    <property type="entry name" value="Winged helix' DNA-binding domain"/>
    <property type="match status" value="1"/>
</dbReference>
<feature type="domain" description="Schlafen AlbA-2" evidence="1">
    <location>
        <begin position="10"/>
        <end position="129"/>
    </location>
</feature>